<comment type="cofactor">
    <cofactor evidence="1">
        <name>Mg(2+)</name>
        <dbReference type="ChEBI" id="CHEBI:18420"/>
    </cofactor>
</comment>
<dbReference type="GO" id="GO:0006281">
    <property type="term" value="P:DNA repair"/>
    <property type="evidence" value="ECO:0007669"/>
    <property type="project" value="UniProtKB-KW"/>
</dbReference>
<reference evidence="3" key="2">
    <citation type="journal article" date="2023" name="Proc. Natl. Acad. Sci. U.S.A.">
        <title>A global phylogenomic analysis of the shiitake genus Lentinula.</title>
        <authorList>
            <person name="Sierra-Patev S."/>
            <person name="Min B."/>
            <person name="Naranjo-Ortiz M."/>
            <person name="Looney B."/>
            <person name="Konkel Z."/>
            <person name="Slot J.C."/>
            <person name="Sakamoto Y."/>
            <person name="Steenwyk J.L."/>
            <person name="Rokas A."/>
            <person name="Carro J."/>
            <person name="Camarero S."/>
            <person name="Ferreira P."/>
            <person name="Molpeceres G."/>
            <person name="Ruiz-Duenas F.J."/>
            <person name="Serrano A."/>
            <person name="Henrissat B."/>
            <person name="Drula E."/>
            <person name="Hughes K.W."/>
            <person name="Mata J.L."/>
            <person name="Ishikawa N.K."/>
            <person name="Vargas-Isla R."/>
            <person name="Ushijima S."/>
            <person name="Smith C.A."/>
            <person name="Donoghue J."/>
            <person name="Ahrendt S."/>
            <person name="Andreopoulos W."/>
            <person name="He G."/>
            <person name="LaButti K."/>
            <person name="Lipzen A."/>
            <person name="Ng V."/>
            <person name="Riley R."/>
            <person name="Sandor L."/>
            <person name="Barry K."/>
            <person name="Martinez A.T."/>
            <person name="Xiao Y."/>
            <person name="Gibbons J.G."/>
            <person name="Terashima K."/>
            <person name="Grigoriev I.V."/>
            <person name="Hibbett D."/>
        </authorList>
    </citation>
    <scope>NUCLEOTIDE SEQUENCE</scope>
    <source>
        <strain evidence="3">Sp2 HRB7682 ss15</strain>
    </source>
</reference>
<dbReference type="EC" id="5.6.2.3" evidence="1"/>
<evidence type="ECO:0000256" key="1">
    <source>
        <dbReference type="RuleBase" id="RU363044"/>
    </source>
</evidence>
<accession>A0A9W8ZXX0</accession>
<proteinExistence type="inferred from homology"/>
<dbReference type="InterPro" id="IPR051055">
    <property type="entry name" value="PIF1_helicase"/>
</dbReference>
<keyword evidence="1" id="KW-0227">DNA damage</keyword>
<gene>
    <name evidence="3" type="ORF">C8J55DRAFT_437675</name>
</gene>
<keyword evidence="1" id="KW-0067">ATP-binding</keyword>
<dbReference type="SUPFAM" id="SSF52540">
    <property type="entry name" value="P-loop containing nucleoside triphosphate hydrolases"/>
    <property type="match status" value="1"/>
</dbReference>
<dbReference type="InterPro" id="IPR027417">
    <property type="entry name" value="P-loop_NTPase"/>
</dbReference>
<keyword evidence="1" id="KW-0547">Nucleotide-binding</keyword>
<keyword evidence="1" id="KW-0347">Helicase</keyword>
<protein>
    <recommendedName>
        <fullName evidence="1">ATP-dependent DNA helicase</fullName>
        <ecNumber evidence="1">5.6.2.3</ecNumber>
    </recommendedName>
</protein>
<dbReference type="GO" id="GO:0043139">
    <property type="term" value="F:5'-3' DNA helicase activity"/>
    <property type="evidence" value="ECO:0007669"/>
    <property type="project" value="UniProtKB-EC"/>
</dbReference>
<comment type="caution">
    <text evidence="3">The sequence shown here is derived from an EMBL/GenBank/DDBJ whole genome shotgun (WGS) entry which is preliminary data.</text>
</comment>
<dbReference type="GO" id="GO:0016787">
    <property type="term" value="F:hydrolase activity"/>
    <property type="evidence" value="ECO:0007669"/>
    <property type="project" value="UniProtKB-KW"/>
</dbReference>
<comment type="similarity">
    <text evidence="1">Belongs to the helicase family.</text>
</comment>
<keyword evidence="1" id="KW-0233">DNA recombination</keyword>
<dbReference type="GO" id="GO:0006310">
    <property type="term" value="P:DNA recombination"/>
    <property type="evidence" value="ECO:0007669"/>
    <property type="project" value="UniProtKB-KW"/>
</dbReference>
<dbReference type="InterPro" id="IPR010285">
    <property type="entry name" value="DNA_helicase_pif1-like_DEAD"/>
</dbReference>
<sequence length="184" mass="20765">MLGCRFLLKISRALSQAKDNTSPFGGINIIFAGDFAQLGPVREQCLFSYIDTRRATTIHGQEIVFGKLLWLTVKTVVLLTQIMRQTGTQNEPFVDLLSRLRIVVGNVQPDWNDPKWAGTPTIVSCNRVKDLINERATEAFAKCTSKPLYWYHSFDTRSSKPIIEPTLQNYLETLDSGKTNQQLG</sequence>
<keyword evidence="1" id="KW-0378">Hydrolase</keyword>
<dbReference type="Proteomes" id="UP001150238">
    <property type="component" value="Unassembled WGS sequence"/>
</dbReference>
<name>A0A9W8ZXX0_9AGAR</name>
<dbReference type="EMBL" id="JANVFS010000037">
    <property type="protein sequence ID" value="KAJ4468582.1"/>
    <property type="molecule type" value="Genomic_DNA"/>
</dbReference>
<dbReference type="Pfam" id="PF05970">
    <property type="entry name" value="PIF1"/>
    <property type="match status" value="1"/>
</dbReference>
<evidence type="ECO:0000259" key="2">
    <source>
        <dbReference type="Pfam" id="PF05970"/>
    </source>
</evidence>
<reference evidence="3" key="1">
    <citation type="submission" date="2022-08" db="EMBL/GenBank/DDBJ databases">
        <authorList>
            <consortium name="DOE Joint Genome Institute"/>
            <person name="Min B."/>
            <person name="Riley R."/>
            <person name="Sierra-Patev S."/>
            <person name="Naranjo-Ortiz M."/>
            <person name="Looney B."/>
            <person name="Konkel Z."/>
            <person name="Slot J.C."/>
            <person name="Sakamoto Y."/>
            <person name="Steenwyk J.L."/>
            <person name="Rokas A."/>
            <person name="Carro J."/>
            <person name="Camarero S."/>
            <person name="Ferreira P."/>
            <person name="Molpeceres G."/>
            <person name="Ruiz-Duenas F.J."/>
            <person name="Serrano A."/>
            <person name="Henrissat B."/>
            <person name="Drula E."/>
            <person name="Hughes K.W."/>
            <person name="Mata J.L."/>
            <person name="Ishikawa N.K."/>
            <person name="Vargas-Isla R."/>
            <person name="Ushijima S."/>
            <person name="Smith C.A."/>
            <person name="Ahrendt S."/>
            <person name="Andreopoulos W."/>
            <person name="He G."/>
            <person name="Labutti K."/>
            <person name="Lipzen A."/>
            <person name="Ng V."/>
            <person name="Sandor L."/>
            <person name="Barry K."/>
            <person name="Martinez A.T."/>
            <person name="Xiao Y."/>
            <person name="Gibbons J.G."/>
            <person name="Terashima K."/>
            <person name="Hibbett D.S."/>
            <person name="Grigoriev I.V."/>
        </authorList>
    </citation>
    <scope>NUCLEOTIDE SEQUENCE</scope>
    <source>
        <strain evidence="3">Sp2 HRB7682 ss15</strain>
    </source>
</reference>
<dbReference type="AlphaFoldDB" id="A0A9W8ZXX0"/>
<dbReference type="PANTHER" id="PTHR47642">
    <property type="entry name" value="ATP-DEPENDENT DNA HELICASE"/>
    <property type="match status" value="1"/>
</dbReference>
<evidence type="ECO:0000313" key="4">
    <source>
        <dbReference type="Proteomes" id="UP001150238"/>
    </source>
</evidence>
<feature type="domain" description="DNA helicase Pif1-like DEAD-box helicase" evidence="2">
    <location>
        <begin position="10"/>
        <end position="89"/>
    </location>
</feature>
<dbReference type="GO" id="GO:0000723">
    <property type="term" value="P:telomere maintenance"/>
    <property type="evidence" value="ECO:0007669"/>
    <property type="project" value="InterPro"/>
</dbReference>
<comment type="catalytic activity">
    <reaction evidence="1">
        <text>ATP + H2O = ADP + phosphate + H(+)</text>
        <dbReference type="Rhea" id="RHEA:13065"/>
        <dbReference type="ChEBI" id="CHEBI:15377"/>
        <dbReference type="ChEBI" id="CHEBI:15378"/>
        <dbReference type="ChEBI" id="CHEBI:30616"/>
        <dbReference type="ChEBI" id="CHEBI:43474"/>
        <dbReference type="ChEBI" id="CHEBI:456216"/>
        <dbReference type="EC" id="5.6.2.3"/>
    </reaction>
</comment>
<dbReference type="GO" id="GO:0005524">
    <property type="term" value="F:ATP binding"/>
    <property type="evidence" value="ECO:0007669"/>
    <property type="project" value="UniProtKB-KW"/>
</dbReference>
<organism evidence="3 4">
    <name type="scientific">Lentinula lateritia</name>
    <dbReference type="NCBI Taxonomy" id="40482"/>
    <lineage>
        <taxon>Eukaryota</taxon>
        <taxon>Fungi</taxon>
        <taxon>Dikarya</taxon>
        <taxon>Basidiomycota</taxon>
        <taxon>Agaricomycotina</taxon>
        <taxon>Agaricomycetes</taxon>
        <taxon>Agaricomycetidae</taxon>
        <taxon>Agaricales</taxon>
        <taxon>Marasmiineae</taxon>
        <taxon>Omphalotaceae</taxon>
        <taxon>Lentinula</taxon>
    </lineage>
</organism>
<keyword evidence="1" id="KW-0234">DNA repair</keyword>
<evidence type="ECO:0000313" key="3">
    <source>
        <dbReference type="EMBL" id="KAJ4468582.1"/>
    </source>
</evidence>